<gene>
    <name evidence="1" type="ORF">LCGC14_1320450</name>
</gene>
<comment type="caution">
    <text evidence="1">The sequence shown here is derived from an EMBL/GenBank/DDBJ whole genome shotgun (WGS) entry which is preliminary data.</text>
</comment>
<reference evidence="1" key="1">
    <citation type="journal article" date="2015" name="Nature">
        <title>Complex archaea that bridge the gap between prokaryotes and eukaryotes.</title>
        <authorList>
            <person name="Spang A."/>
            <person name="Saw J.H."/>
            <person name="Jorgensen S.L."/>
            <person name="Zaremba-Niedzwiedzka K."/>
            <person name="Martijn J."/>
            <person name="Lind A.E."/>
            <person name="van Eijk R."/>
            <person name="Schleper C."/>
            <person name="Guy L."/>
            <person name="Ettema T.J."/>
        </authorList>
    </citation>
    <scope>NUCLEOTIDE SEQUENCE</scope>
</reference>
<evidence type="ECO:0000313" key="1">
    <source>
        <dbReference type="EMBL" id="KKM82349.1"/>
    </source>
</evidence>
<organism evidence="1">
    <name type="scientific">marine sediment metagenome</name>
    <dbReference type="NCBI Taxonomy" id="412755"/>
    <lineage>
        <taxon>unclassified sequences</taxon>
        <taxon>metagenomes</taxon>
        <taxon>ecological metagenomes</taxon>
    </lineage>
</organism>
<name>A0A0F9KJR2_9ZZZZ</name>
<protein>
    <submittedName>
        <fullName evidence="1">Uncharacterized protein</fullName>
    </submittedName>
</protein>
<dbReference type="EMBL" id="LAZR01007875">
    <property type="protein sequence ID" value="KKM82349.1"/>
    <property type="molecule type" value="Genomic_DNA"/>
</dbReference>
<accession>A0A0F9KJR2</accession>
<sequence>MISKLHAKWLIKNQRIVARKSVAAYEIKLRDCDLGERYRLIKLIANEKRFLSLSFGGAKKIDDLLQIIHASRHFDLSNKSSHTDCMRCRKVIADMAIEMPGAPAEQEYKPDKEDEDTYKLRFGNLIAILKQEVSDEESRIESMRFPSQNDITRWALKKVVLNFYQGLNLPENVVVVDTLYDDRLRTELAPDFDVIYIAWMKELDALQRRNDEWALQSEEYDKAEADLEMGMRGSAFEKQLDRYREEFMQKFKR</sequence>
<proteinExistence type="predicted"/>
<dbReference type="AlphaFoldDB" id="A0A0F9KJR2"/>